<evidence type="ECO:0000313" key="2">
    <source>
        <dbReference type="EMBL" id="CAB1412821.1"/>
    </source>
</evidence>
<proteinExistence type="predicted"/>
<name>A0A9N7THC8_PLEPL</name>
<comment type="caution">
    <text evidence="2">The sequence shown here is derived from an EMBL/GenBank/DDBJ whole genome shotgun (WGS) entry which is preliminary data.</text>
</comment>
<sequence>MGFVRLPVMQGLQQSGIKSSALTPAYESEVRMPTAKDHHGVTETNVAPSRRPALSFNAPGGEELWDTVCPQQRLSQASWMFPFRHVVLVNLCSLVEEGF</sequence>
<gene>
    <name evidence="2" type="ORF">PLEPLA_LOCUS515</name>
</gene>
<accession>A0A9N7THC8</accession>
<reference evidence="2" key="1">
    <citation type="submission" date="2020-03" db="EMBL/GenBank/DDBJ databases">
        <authorList>
            <person name="Weist P."/>
        </authorList>
    </citation>
    <scope>NUCLEOTIDE SEQUENCE</scope>
</reference>
<feature type="compositionally biased region" description="Basic and acidic residues" evidence="1">
    <location>
        <begin position="32"/>
        <end position="41"/>
    </location>
</feature>
<keyword evidence="3" id="KW-1185">Reference proteome</keyword>
<dbReference type="Proteomes" id="UP001153269">
    <property type="component" value="Unassembled WGS sequence"/>
</dbReference>
<feature type="region of interest" description="Disordered" evidence="1">
    <location>
        <begin position="32"/>
        <end position="53"/>
    </location>
</feature>
<dbReference type="AlphaFoldDB" id="A0A9N7THC8"/>
<evidence type="ECO:0000313" key="3">
    <source>
        <dbReference type="Proteomes" id="UP001153269"/>
    </source>
</evidence>
<organism evidence="2 3">
    <name type="scientific">Pleuronectes platessa</name>
    <name type="common">European plaice</name>
    <dbReference type="NCBI Taxonomy" id="8262"/>
    <lineage>
        <taxon>Eukaryota</taxon>
        <taxon>Metazoa</taxon>
        <taxon>Chordata</taxon>
        <taxon>Craniata</taxon>
        <taxon>Vertebrata</taxon>
        <taxon>Euteleostomi</taxon>
        <taxon>Actinopterygii</taxon>
        <taxon>Neopterygii</taxon>
        <taxon>Teleostei</taxon>
        <taxon>Neoteleostei</taxon>
        <taxon>Acanthomorphata</taxon>
        <taxon>Carangaria</taxon>
        <taxon>Pleuronectiformes</taxon>
        <taxon>Pleuronectoidei</taxon>
        <taxon>Pleuronectidae</taxon>
        <taxon>Pleuronectes</taxon>
    </lineage>
</organism>
<evidence type="ECO:0000256" key="1">
    <source>
        <dbReference type="SAM" id="MobiDB-lite"/>
    </source>
</evidence>
<protein>
    <submittedName>
        <fullName evidence="2">Uncharacterized protein</fullName>
    </submittedName>
</protein>
<dbReference type="EMBL" id="CADEAL010000021">
    <property type="protein sequence ID" value="CAB1412821.1"/>
    <property type="molecule type" value="Genomic_DNA"/>
</dbReference>